<protein>
    <submittedName>
        <fullName evidence="6">Cyclopropane-fatty-acyl-phospholipid synthase</fullName>
    </submittedName>
</protein>
<feature type="region of interest" description="Disordered" evidence="5">
    <location>
        <begin position="559"/>
        <end position="592"/>
    </location>
</feature>
<dbReference type="GO" id="GO:0006629">
    <property type="term" value="P:lipid metabolic process"/>
    <property type="evidence" value="ECO:0007669"/>
    <property type="project" value="UniProtKB-KW"/>
</dbReference>
<comment type="caution">
    <text evidence="6">The sequence shown here is derived from an EMBL/GenBank/DDBJ whole genome shotgun (WGS) entry which is preliminary data.</text>
</comment>
<feature type="compositionally biased region" description="Low complexity" evidence="5">
    <location>
        <begin position="561"/>
        <end position="576"/>
    </location>
</feature>
<evidence type="ECO:0000256" key="4">
    <source>
        <dbReference type="ARBA" id="ARBA00023098"/>
    </source>
</evidence>
<organism evidence="6 7">
    <name type="scientific">Symbiodinium microadriaticum</name>
    <name type="common">Dinoflagellate</name>
    <name type="synonym">Zooxanthella microadriatica</name>
    <dbReference type="NCBI Taxonomy" id="2951"/>
    <lineage>
        <taxon>Eukaryota</taxon>
        <taxon>Sar</taxon>
        <taxon>Alveolata</taxon>
        <taxon>Dinophyceae</taxon>
        <taxon>Suessiales</taxon>
        <taxon>Symbiodiniaceae</taxon>
        <taxon>Symbiodinium</taxon>
    </lineage>
</organism>
<keyword evidence="1" id="KW-0489">Methyltransferase</keyword>
<dbReference type="OrthoDB" id="411968at2759"/>
<evidence type="ECO:0000313" key="7">
    <source>
        <dbReference type="Proteomes" id="UP000186817"/>
    </source>
</evidence>
<keyword evidence="7" id="KW-1185">Reference proteome</keyword>
<dbReference type="Gene3D" id="3.40.50.150">
    <property type="entry name" value="Vaccinia Virus protein VP39"/>
    <property type="match status" value="1"/>
</dbReference>
<evidence type="ECO:0000256" key="3">
    <source>
        <dbReference type="ARBA" id="ARBA00022691"/>
    </source>
</evidence>
<accession>A0A1Q9EGX2</accession>
<dbReference type="SUPFAM" id="SSF53335">
    <property type="entry name" value="S-adenosyl-L-methionine-dependent methyltransferases"/>
    <property type="match status" value="1"/>
</dbReference>
<dbReference type="GO" id="GO:0008168">
    <property type="term" value="F:methyltransferase activity"/>
    <property type="evidence" value="ECO:0007669"/>
    <property type="project" value="UniProtKB-KW"/>
</dbReference>
<proteinExistence type="predicted"/>
<gene>
    <name evidence="6" type="primary">cfa</name>
    <name evidence="6" type="ORF">AK812_SmicGene10018</name>
</gene>
<keyword evidence="4" id="KW-0443">Lipid metabolism</keyword>
<dbReference type="CDD" id="cd02440">
    <property type="entry name" value="AdoMet_MTases"/>
    <property type="match status" value="1"/>
</dbReference>
<reference evidence="6 7" key="1">
    <citation type="submission" date="2016-02" db="EMBL/GenBank/DDBJ databases">
        <title>Genome analysis of coral dinoflagellate symbionts highlights evolutionary adaptations to a symbiotic lifestyle.</title>
        <authorList>
            <person name="Aranda M."/>
            <person name="Li Y."/>
            <person name="Liew Y.J."/>
            <person name="Baumgarten S."/>
            <person name="Simakov O."/>
            <person name="Wilson M."/>
            <person name="Piel J."/>
            <person name="Ashoor H."/>
            <person name="Bougouffa S."/>
            <person name="Bajic V.B."/>
            <person name="Ryu T."/>
            <person name="Ravasi T."/>
            <person name="Bayer T."/>
            <person name="Micklem G."/>
            <person name="Kim H."/>
            <person name="Bhak J."/>
            <person name="Lajeunesse T.C."/>
            <person name="Voolstra C.R."/>
        </authorList>
    </citation>
    <scope>NUCLEOTIDE SEQUENCE [LARGE SCALE GENOMIC DNA]</scope>
    <source>
        <strain evidence="6 7">CCMP2467</strain>
    </source>
</reference>
<evidence type="ECO:0000313" key="6">
    <source>
        <dbReference type="EMBL" id="OLQ06682.1"/>
    </source>
</evidence>
<dbReference type="EMBL" id="LSRX01000155">
    <property type="protein sequence ID" value="OLQ06682.1"/>
    <property type="molecule type" value="Genomic_DNA"/>
</dbReference>
<keyword evidence="2" id="KW-0808">Transferase</keyword>
<dbReference type="InterPro" id="IPR029063">
    <property type="entry name" value="SAM-dependent_MTases_sf"/>
</dbReference>
<dbReference type="InterPro" id="IPR050723">
    <property type="entry name" value="CFA/CMAS"/>
</dbReference>
<keyword evidence="3" id="KW-0949">S-adenosyl-L-methionine</keyword>
<dbReference type="Pfam" id="PF02353">
    <property type="entry name" value="CMAS"/>
    <property type="match status" value="1"/>
</dbReference>
<dbReference type="GO" id="GO:0032259">
    <property type="term" value="P:methylation"/>
    <property type="evidence" value="ECO:0007669"/>
    <property type="project" value="UniProtKB-KW"/>
</dbReference>
<evidence type="ECO:0000256" key="5">
    <source>
        <dbReference type="SAM" id="MobiDB-lite"/>
    </source>
</evidence>
<sequence length="1229" mass="137582">MQPVSPVSQRCNARACAVEQSVSCNPLQRRYLKGSRTAGPRNVRPLHMLSFVSLFGVSRSSNRIRANASKPLQLCLDINKTIVMEDSSGGKSARALCNEALADSAWGSVRGNRWEFSGAPLSLEAPEPNLITYSAWVHELFRESPADASDVSSLEASRNLLAAAKKEKDRLRGSFAEVGGAAPEEVAQLLEPMLSRLLIPENLRSSREAEAAGLADRESWFLLPSFLAAMRELLESAGKDQVPISVHFRTFGDDLPSVAKEFNAFVHGEHPLHPGFHSSRAADICNRFGSYFRDSDGPLLAIGVDLSSCANREEAVARARSQGGRVAEGYQAIHDELLEISGSGETWCFRDHWRYWRDQAEAAKAGKLVVVSKELHTCFIDDNARGPDGHIVDVRTETGQQLAWPEALAAGHVVKAWPMAALSDEDVGILEDLALLPPHTRVPTLWYDYRTCCYNIGFRAFFDRVGANFGKKLDLIRDDEYRALSGDFRHAPPFAQVNFPNSNALGAFHHPILVQPVYSHKKWEEHYQKSAVHLKNCCAYPVVTRMSRGRSAPSVMMQIAPDGDGPDSMSPGGQSPVRTGAASPTAGEEDRRSVLKEGLRIGETYYLLEMSTDGRTLNVSAYDGETKTSLELIIKEKVHRSLYRECNGDYAQIAAMLRVEGNRLFLAEGGVGVTTGMNGLLQISTRATAKTCPSTTAQPTAVVEMPPICLLSSQTSADVHWLHRTRQKTSMPELTFLGPRTTEKPLAGRLAAPTPRFPARMPRVPRPAIFAATPAATMFGAACVFLGLQFFSTEDNDNALRSLIQKYTNIEIIDVSPDMDIRQEIASGSSHKLVLRGKSDEDIHWYVQGSKLPKVRWFLRKDTVLRRVLFGGGLALGESYMDGDWESDNVERLVYELLRIEDLTKELGARELPLLGTIVLGALKGKLLELPGQSVEGAKDNIGKTYDVETIKIYEEMLDSNMQYSCGYFYKPDMTLDDAQFAKMELIARKLDLRPGMKLLEIGFGFGSLAYHLASRYDVHIKACTLSQAQMDWAKEHYGHPNIEFMYADYRDVQGKFDRVYSVGMFEHVGRASFATYFDKVYDALADDGIFLLHTLGWAKRGEWNHNGFVGKYIFPGGELPTLYLLTEEFSDRWHLEDFQSFGKSYVQTMRTWLDNLKTWNNMDEFDTRFKRMWEYYLSCCTAAFEKRRIKVWQFVYTKQLSPRLSDCYHIRRDACSIESLARETEAAR</sequence>
<dbReference type="PANTHER" id="PTHR43667:SF1">
    <property type="entry name" value="CYCLOPROPANE-FATTY-ACYL-PHOSPHOLIPID SYNTHASE"/>
    <property type="match status" value="1"/>
</dbReference>
<evidence type="ECO:0000256" key="1">
    <source>
        <dbReference type="ARBA" id="ARBA00022603"/>
    </source>
</evidence>
<dbReference type="Proteomes" id="UP000186817">
    <property type="component" value="Unassembled WGS sequence"/>
</dbReference>
<name>A0A1Q9EGX2_SYMMI</name>
<evidence type="ECO:0000256" key="2">
    <source>
        <dbReference type="ARBA" id="ARBA00022679"/>
    </source>
</evidence>
<dbReference type="AlphaFoldDB" id="A0A1Q9EGX2"/>
<dbReference type="PANTHER" id="PTHR43667">
    <property type="entry name" value="CYCLOPROPANE-FATTY-ACYL-PHOSPHOLIPID SYNTHASE"/>
    <property type="match status" value="1"/>
</dbReference>